<accession>A0A8H7QFW9</accession>
<dbReference type="EMBL" id="JAEPRD010000513">
    <property type="protein sequence ID" value="KAG2190933.1"/>
    <property type="molecule type" value="Genomic_DNA"/>
</dbReference>
<gene>
    <name evidence="1" type="ORF">INT47_011416</name>
</gene>
<dbReference type="AlphaFoldDB" id="A0A8H7QFW9"/>
<evidence type="ECO:0000313" key="2">
    <source>
        <dbReference type="Proteomes" id="UP000603453"/>
    </source>
</evidence>
<reference evidence="1" key="1">
    <citation type="submission" date="2020-12" db="EMBL/GenBank/DDBJ databases">
        <title>Metabolic potential, ecology and presence of endohyphal bacteria is reflected in genomic diversity of Mucoromycotina.</title>
        <authorList>
            <person name="Muszewska A."/>
            <person name="Okrasinska A."/>
            <person name="Steczkiewicz K."/>
            <person name="Drgas O."/>
            <person name="Orlowska M."/>
            <person name="Perlinska-Lenart U."/>
            <person name="Aleksandrzak-Piekarczyk T."/>
            <person name="Szatraj K."/>
            <person name="Zielenkiewicz U."/>
            <person name="Pilsyk S."/>
            <person name="Malc E."/>
            <person name="Mieczkowski P."/>
            <person name="Kruszewska J.S."/>
            <person name="Biernat P."/>
            <person name="Pawlowska J."/>
        </authorList>
    </citation>
    <scope>NUCLEOTIDE SEQUENCE</scope>
    <source>
        <strain evidence="1">WA0000017839</strain>
    </source>
</reference>
<proteinExistence type="predicted"/>
<comment type="caution">
    <text evidence="1">The sequence shown here is derived from an EMBL/GenBank/DDBJ whole genome shotgun (WGS) entry which is preliminary data.</text>
</comment>
<name>A0A8H7QFW9_9FUNG</name>
<keyword evidence="2" id="KW-1185">Reference proteome</keyword>
<sequence length="478" mass="53963">MSIYYFFRTAAKDWDIAEAMICYDQEENRVETSVYQLLLRIKSDLKTVGKTQKSLNRYVLKASTQVEKLLRLRCLGVGGSGTQGIQNEGPAAINVNNISQNEQFNIAGVNNATVNTPQNKRRTTYEIVDQAATDVGEGSSMYTINPPSMPVQIPHKPKLRKVQTESLNPFVHFGTSFCQSDETFRIQYNQHKNEQKLNNSLTSLGLLDHVVELLESEVHHNIFLKEVYDFQLEKTDNGHKEAFFTIVQYTLTAFHLVCKSPSVNISNHERTHFVENIIPSLLALGKSLDFIEFKWCESEFISSKVLNLKDSDYDLRSIPGKYIDALGTLTTHNNMELIIVEASSGQLKENVTHSIEDTLKIIECGTASLRKEAAHYNDASLSTFMRLKVYGVQVIKSQVTLSAISLDDESHWKCIEIRSAKLPTGWSDRIGLIQYLELLATLYDACYKNQKIQKELMEENIGVISFDGPSVGSVIKDN</sequence>
<protein>
    <submittedName>
        <fullName evidence="1">Uncharacterized protein</fullName>
    </submittedName>
</protein>
<evidence type="ECO:0000313" key="1">
    <source>
        <dbReference type="EMBL" id="KAG2190933.1"/>
    </source>
</evidence>
<dbReference type="OrthoDB" id="2289105at2759"/>
<dbReference type="Proteomes" id="UP000603453">
    <property type="component" value="Unassembled WGS sequence"/>
</dbReference>
<organism evidence="1 2">
    <name type="scientific">Mucor saturninus</name>
    <dbReference type="NCBI Taxonomy" id="64648"/>
    <lineage>
        <taxon>Eukaryota</taxon>
        <taxon>Fungi</taxon>
        <taxon>Fungi incertae sedis</taxon>
        <taxon>Mucoromycota</taxon>
        <taxon>Mucoromycotina</taxon>
        <taxon>Mucoromycetes</taxon>
        <taxon>Mucorales</taxon>
        <taxon>Mucorineae</taxon>
        <taxon>Mucoraceae</taxon>
        <taxon>Mucor</taxon>
    </lineage>
</organism>